<keyword evidence="3 5" id="KW-1133">Transmembrane helix</keyword>
<comment type="caution">
    <text evidence="7">The sequence shown here is derived from an EMBL/GenBank/DDBJ whole genome shotgun (WGS) entry which is preliminary data.</text>
</comment>
<dbReference type="PANTHER" id="PTHR46641">
    <property type="entry name" value="FMRFAMIDE RECEPTOR-RELATED"/>
    <property type="match status" value="1"/>
</dbReference>
<dbReference type="GO" id="GO:0004930">
    <property type="term" value="F:G protein-coupled receptor activity"/>
    <property type="evidence" value="ECO:0007669"/>
    <property type="project" value="InterPro"/>
</dbReference>
<evidence type="ECO:0000313" key="8">
    <source>
        <dbReference type="Proteomes" id="UP001497497"/>
    </source>
</evidence>
<evidence type="ECO:0000256" key="5">
    <source>
        <dbReference type="SAM" id="Phobius"/>
    </source>
</evidence>
<dbReference type="InterPro" id="IPR052954">
    <property type="entry name" value="GPCR-Ligand_Int"/>
</dbReference>
<keyword evidence="8" id="KW-1185">Reference proteome</keyword>
<dbReference type="Pfam" id="PF00001">
    <property type="entry name" value="7tm_1"/>
    <property type="match status" value="1"/>
</dbReference>
<dbReference type="AlphaFoldDB" id="A0AAV2ID05"/>
<comment type="subcellular location">
    <subcellularLocation>
        <location evidence="1">Membrane</location>
    </subcellularLocation>
</comment>
<dbReference type="EMBL" id="CAXITT010000649">
    <property type="protein sequence ID" value="CAL1544813.1"/>
    <property type="molecule type" value="Genomic_DNA"/>
</dbReference>
<reference evidence="7 8" key="1">
    <citation type="submission" date="2024-04" db="EMBL/GenBank/DDBJ databases">
        <authorList>
            <consortium name="Genoscope - CEA"/>
            <person name="William W."/>
        </authorList>
    </citation>
    <scope>NUCLEOTIDE SEQUENCE [LARGE SCALE GENOMIC DNA]</scope>
</reference>
<evidence type="ECO:0000256" key="2">
    <source>
        <dbReference type="ARBA" id="ARBA00022692"/>
    </source>
</evidence>
<dbReference type="Gene3D" id="1.20.1070.10">
    <property type="entry name" value="Rhodopsin 7-helix transmembrane proteins"/>
    <property type="match status" value="1"/>
</dbReference>
<protein>
    <recommendedName>
        <fullName evidence="6">G-protein coupled receptors family 1 profile domain-containing protein</fullName>
    </recommendedName>
</protein>
<keyword evidence="2 5" id="KW-0812">Transmembrane</keyword>
<feature type="transmembrane region" description="Helical" evidence="5">
    <location>
        <begin position="197"/>
        <end position="218"/>
    </location>
</feature>
<gene>
    <name evidence="7" type="ORF">GSLYS_00018296001</name>
</gene>
<dbReference type="GO" id="GO:0016020">
    <property type="term" value="C:membrane"/>
    <property type="evidence" value="ECO:0007669"/>
    <property type="project" value="UniProtKB-SubCell"/>
</dbReference>
<keyword evidence="4 5" id="KW-0472">Membrane</keyword>
<feature type="transmembrane region" description="Helical" evidence="5">
    <location>
        <begin position="239"/>
        <end position="261"/>
    </location>
</feature>
<dbReference type="SUPFAM" id="SSF81321">
    <property type="entry name" value="Family A G protein-coupled receptor-like"/>
    <property type="match status" value="1"/>
</dbReference>
<feature type="transmembrane region" description="Helical" evidence="5">
    <location>
        <begin position="281"/>
        <end position="304"/>
    </location>
</feature>
<proteinExistence type="predicted"/>
<dbReference type="PROSITE" id="PS50262">
    <property type="entry name" value="G_PROTEIN_RECEP_F1_2"/>
    <property type="match status" value="1"/>
</dbReference>
<evidence type="ECO:0000256" key="1">
    <source>
        <dbReference type="ARBA" id="ARBA00004370"/>
    </source>
</evidence>
<evidence type="ECO:0000256" key="3">
    <source>
        <dbReference type="ARBA" id="ARBA00022989"/>
    </source>
</evidence>
<organism evidence="7 8">
    <name type="scientific">Lymnaea stagnalis</name>
    <name type="common">Great pond snail</name>
    <name type="synonym">Helix stagnalis</name>
    <dbReference type="NCBI Taxonomy" id="6523"/>
    <lineage>
        <taxon>Eukaryota</taxon>
        <taxon>Metazoa</taxon>
        <taxon>Spiralia</taxon>
        <taxon>Lophotrochozoa</taxon>
        <taxon>Mollusca</taxon>
        <taxon>Gastropoda</taxon>
        <taxon>Heterobranchia</taxon>
        <taxon>Euthyneura</taxon>
        <taxon>Panpulmonata</taxon>
        <taxon>Hygrophila</taxon>
        <taxon>Lymnaeoidea</taxon>
        <taxon>Lymnaeidae</taxon>
        <taxon>Lymnaea</taxon>
    </lineage>
</organism>
<dbReference type="InterPro" id="IPR000276">
    <property type="entry name" value="GPCR_Rhodpsn"/>
</dbReference>
<dbReference type="Proteomes" id="UP001497497">
    <property type="component" value="Unassembled WGS sequence"/>
</dbReference>
<evidence type="ECO:0000313" key="7">
    <source>
        <dbReference type="EMBL" id="CAL1544813.1"/>
    </source>
</evidence>
<evidence type="ECO:0000256" key="4">
    <source>
        <dbReference type="ARBA" id="ARBA00023136"/>
    </source>
</evidence>
<accession>A0AAV2ID05</accession>
<feature type="domain" description="G-protein coupled receptors family 1 profile" evidence="6">
    <location>
        <begin position="136"/>
        <end position="393"/>
    </location>
</feature>
<evidence type="ECO:0000259" key="6">
    <source>
        <dbReference type="PROSITE" id="PS50262"/>
    </source>
</evidence>
<feature type="transmembrane region" description="Helical" evidence="5">
    <location>
        <begin position="121"/>
        <end position="144"/>
    </location>
</feature>
<name>A0AAV2ID05_LYMST</name>
<sequence>MLYDTRYTDYQSEGYQDKAVRSMQLLLATVASGPVSNTPGDTAAHTDLSPASQYGAAAAVAVVSGLIVNDSQLSLQYADYGSPFDDADRLQLDVRNDTFQSIASFYEQLMNRSEFKMRDELFRYVTPTFIILGNITNLIALFVLRRKKLRRTSVCFYMCAYALANLFVLNLMIGVIWMCDMFKLHYVTYLADWTCRLWTFVNNVMTYCGLWFVVAMNIDRLYFITSRANAQNHCTVFSAKAAVVAIMVGLIVISIHAMWTYELQTQGCFVATEPYDLHKIIWPWMSATLYTYLPLALLLCLNIAQAVALLVRHVGEPVLCAPADGCQDTFIVTVMVVSLSAFLLNLPATVTNVLDIHVPSTWISLEFVAGIELTKKITELLSTLNYAMLGIELFICSREFRREFMALFRVVFCCFASKRTFKVFEMRPTFNSEESSSPHRQVDYELCNNNEETVTSV</sequence>
<feature type="transmembrane region" description="Helical" evidence="5">
    <location>
        <begin position="156"/>
        <end position="177"/>
    </location>
</feature>
<dbReference type="InterPro" id="IPR017452">
    <property type="entry name" value="GPCR_Rhodpsn_7TM"/>
</dbReference>